<dbReference type="Proteomes" id="UP000250234">
    <property type="component" value="Unassembled WGS sequence"/>
</dbReference>
<evidence type="ECO:0000313" key="2">
    <source>
        <dbReference type="EMBL" id="SQC06878.1"/>
    </source>
</evidence>
<keyword evidence="1" id="KW-1133">Transmembrane helix</keyword>
<dbReference type="EMBL" id="UAWO01000002">
    <property type="protein sequence ID" value="SQC06878.1"/>
    <property type="molecule type" value="Genomic_DNA"/>
</dbReference>
<keyword evidence="1" id="KW-0472">Membrane</keyword>
<sequence>MKKKTLIILIIIFIVLLGIGFYFFSNQSTYKVIINNNTNKEISGLQISYNNNKKNISIPSIKAGDSEEVNVKSNENGSLVMYYTDILGDSHKEILAGYFQKGAQGKIVVNITSVNTLGIYGMEIASPEAENILNNK</sequence>
<evidence type="ECO:0000313" key="3">
    <source>
        <dbReference type="Proteomes" id="UP000250234"/>
    </source>
</evidence>
<evidence type="ECO:0000256" key="1">
    <source>
        <dbReference type="SAM" id="Phobius"/>
    </source>
</evidence>
<reference evidence="2 3" key="1">
    <citation type="submission" date="2018-06" db="EMBL/GenBank/DDBJ databases">
        <authorList>
            <consortium name="Pathogen Informatics"/>
            <person name="Doyle S."/>
        </authorList>
    </citation>
    <scope>NUCLEOTIDE SEQUENCE [LARGE SCALE GENOMIC DNA]</scope>
    <source>
        <strain evidence="2 3">NCTC8081</strain>
    </source>
</reference>
<name>A0A2X2VCE4_CLOPF</name>
<feature type="transmembrane region" description="Helical" evidence="1">
    <location>
        <begin position="6"/>
        <end position="24"/>
    </location>
</feature>
<dbReference type="AlphaFoldDB" id="A0A2X2VCE4"/>
<accession>A0A2X2VCE4</accession>
<organism evidence="2 3">
    <name type="scientific">Clostridium perfringens</name>
    <dbReference type="NCBI Taxonomy" id="1502"/>
    <lineage>
        <taxon>Bacteria</taxon>
        <taxon>Bacillati</taxon>
        <taxon>Bacillota</taxon>
        <taxon>Clostridia</taxon>
        <taxon>Eubacteriales</taxon>
        <taxon>Clostridiaceae</taxon>
        <taxon>Clostridium</taxon>
    </lineage>
</organism>
<protein>
    <submittedName>
        <fullName evidence="2">Uncharacterized protein</fullName>
    </submittedName>
</protein>
<proteinExistence type="predicted"/>
<dbReference type="RefSeq" id="WP_111936669.1">
    <property type="nucleotide sequence ID" value="NZ_CATNWQ010000020.1"/>
</dbReference>
<gene>
    <name evidence="2" type="ORF">NCTC8081_00994</name>
</gene>
<keyword evidence="1" id="KW-0812">Transmembrane</keyword>